<dbReference type="InterPro" id="IPR000073">
    <property type="entry name" value="AB_hydrolase_1"/>
</dbReference>
<dbReference type="NCBIfam" id="NF002043">
    <property type="entry name" value="PRK00870.1"/>
    <property type="match status" value="1"/>
</dbReference>
<dbReference type="PRINTS" id="PR00111">
    <property type="entry name" value="ABHYDROLASE"/>
</dbReference>
<dbReference type="GO" id="GO:0004301">
    <property type="term" value="F:epoxide hydrolase activity"/>
    <property type="evidence" value="ECO:0007669"/>
    <property type="project" value="TreeGrafter"/>
</dbReference>
<reference evidence="3" key="1">
    <citation type="submission" date="2020-05" db="EMBL/GenBank/DDBJ databases">
        <authorList>
            <person name="Chiriac C."/>
            <person name="Salcher M."/>
            <person name="Ghai R."/>
            <person name="Kavagutti S V."/>
        </authorList>
    </citation>
    <scope>NUCLEOTIDE SEQUENCE</scope>
</reference>
<feature type="domain" description="AB hydrolase-1" evidence="2">
    <location>
        <begin position="71"/>
        <end position="324"/>
    </location>
</feature>
<dbReference type="PANTHER" id="PTHR42977:SF3">
    <property type="entry name" value="AB HYDROLASE-1 DOMAIN-CONTAINING PROTEIN"/>
    <property type="match status" value="1"/>
</dbReference>
<dbReference type="InterPro" id="IPR000639">
    <property type="entry name" value="Epox_hydrolase-like"/>
</dbReference>
<evidence type="ECO:0000313" key="3">
    <source>
        <dbReference type="EMBL" id="CAB4720734.1"/>
    </source>
</evidence>
<dbReference type="InterPro" id="IPR029058">
    <property type="entry name" value="AB_hydrolase_fold"/>
</dbReference>
<dbReference type="EMBL" id="CAEZXR010000254">
    <property type="protein sequence ID" value="CAB4720734.1"/>
    <property type="molecule type" value="Genomic_DNA"/>
</dbReference>
<keyword evidence="1" id="KW-0378">Hydrolase</keyword>
<dbReference type="PRINTS" id="PR00412">
    <property type="entry name" value="EPOXHYDRLASE"/>
</dbReference>
<proteinExistence type="predicted"/>
<dbReference type="Pfam" id="PF00561">
    <property type="entry name" value="Abhydrolase_1"/>
    <property type="match status" value="1"/>
</dbReference>
<dbReference type="SUPFAM" id="SSF53474">
    <property type="entry name" value="alpha/beta-Hydrolases"/>
    <property type="match status" value="1"/>
</dbReference>
<evidence type="ECO:0000259" key="2">
    <source>
        <dbReference type="Pfam" id="PF00561"/>
    </source>
</evidence>
<dbReference type="InterPro" id="IPR051340">
    <property type="entry name" value="Haloalkane_dehalogenase"/>
</dbReference>
<dbReference type="AlphaFoldDB" id="A0A6J6RL63"/>
<dbReference type="Gene3D" id="3.40.50.1820">
    <property type="entry name" value="alpha/beta hydrolase"/>
    <property type="match status" value="1"/>
</dbReference>
<evidence type="ECO:0000256" key="1">
    <source>
        <dbReference type="ARBA" id="ARBA00022801"/>
    </source>
</evidence>
<dbReference type="PANTHER" id="PTHR42977">
    <property type="entry name" value="HYDROLASE-RELATED"/>
    <property type="match status" value="1"/>
</dbReference>
<gene>
    <name evidence="3" type="ORF">UFOPK2579_01958</name>
</gene>
<accession>A0A6J6RL63</accession>
<name>A0A6J6RL63_9ZZZZ</name>
<organism evidence="3">
    <name type="scientific">freshwater metagenome</name>
    <dbReference type="NCBI Taxonomy" id="449393"/>
    <lineage>
        <taxon>unclassified sequences</taxon>
        <taxon>metagenomes</taxon>
        <taxon>ecological metagenomes</taxon>
    </lineage>
</organism>
<protein>
    <submittedName>
        <fullName evidence="3">Unannotated protein</fullName>
    </submittedName>
</protein>
<sequence length="340" mass="37315">MATLDRRADRLACVSTLASTPDHVLRTPDERFADLPGYPFAPQYVEVEAEGVAPLRMHYLDEGPAGGPVALLLHGQPTWSYLYRHVVPVLVAEGIRVIAPDMVGFGRSDKPVERTDYTFARHVGWMQSLVTRLDLREITLVAQDWGGPIGLSVLAAEPERFARVVAANTILHTADPALANRLTWALHGQGDSRVVIEESLVDYLLYTQRAPELRASDFVGAATTRPLPAEVLAAYDAPFPSSAYTAGLRQMIALLPLTRNDVGARIGRRTMRALEQFERPFVTCYSDGDPATQGWERIFQERVPGARGRRHVTIGDAGHFLQEDAGAELGRVIADVVATT</sequence>